<dbReference type="InterPro" id="IPR058248">
    <property type="entry name" value="Lxx211020-like"/>
</dbReference>
<organism evidence="3 4">
    <name type="scientific">Micromonospora carbonacea</name>
    <dbReference type="NCBI Taxonomy" id="47853"/>
    <lineage>
        <taxon>Bacteria</taxon>
        <taxon>Bacillati</taxon>
        <taxon>Actinomycetota</taxon>
        <taxon>Actinomycetes</taxon>
        <taxon>Micromonosporales</taxon>
        <taxon>Micromonosporaceae</taxon>
        <taxon>Micromonospora</taxon>
    </lineage>
</organism>
<dbReference type="Gene3D" id="2.60.40.1890">
    <property type="entry name" value="PCu(A)C copper chaperone"/>
    <property type="match status" value="1"/>
</dbReference>
<accession>A0A7H8XN95</accession>
<reference evidence="3 4" key="1">
    <citation type="submission" date="2020-07" db="EMBL/GenBank/DDBJ databases">
        <title>A bifunctional nitrone conjugated secondary metabolite targeting the ribosome.</title>
        <authorList>
            <person name="Limbrick E.M."/>
            <person name="Graf M."/>
            <person name="Derewacz D.K."/>
            <person name="Nguyen F."/>
            <person name="Spraggins J.M."/>
            <person name="Wieland M."/>
            <person name="Ynigez-Gutierrez A.E."/>
            <person name="Reisman B.J."/>
            <person name="Zinshteyn B."/>
            <person name="McCulloch K."/>
            <person name="Iverson T.M."/>
            <person name="Green R."/>
            <person name="Wilson D.N."/>
            <person name="Bachmann B.O."/>
        </authorList>
    </citation>
    <scope>NUCLEOTIDE SEQUENCE [LARGE SCALE GENOMIC DNA]</scope>
    <source>
        <strain evidence="4">aurantiaca</strain>
    </source>
</reference>
<dbReference type="EMBL" id="CP058322">
    <property type="protein sequence ID" value="QLD25292.1"/>
    <property type="molecule type" value="Genomic_DNA"/>
</dbReference>
<protein>
    <submittedName>
        <fullName evidence="3">Copper chaperone PCu(A)C</fullName>
    </submittedName>
</protein>
<dbReference type="KEGG" id="mcab:HXZ27_14615"/>
<evidence type="ECO:0000313" key="3">
    <source>
        <dbReference type="EMBL" id="QLD25292.1"/>
    </source>
</evidence>
<name>A0A7H8XN95_9ACTN</name>
<keyword evidence="2" id="KW-0732">Signal</keyword>
<evidence type="ECO:0000256" key="2">
    <source>
        <dbReference type="SAM" id="SignalP"/>
    </source>
</evidence>
<feature type="signal peptide" evidence="2">
    <location>
        <begin position="1"/>
        <end position="27"/>
    </location>
</feature>
<dbReference type="InterPro" id="IPR036182">
    <property type="entry name" value="PCuAC_sf"/>
</dbReference>
<dbReference type="Proteomes" id="UP000509335">
    <property type="component" value="Chromosome"/>
</dbReference>
<sequence>MPNLRAPRRSRHTKALLIALVAAAAVAGCGSPDSTSTAAPDQTPSPSVSASAAAGVLTVRDPWVKAADQGMTAAFGTLVNDGDTDVTITGAATDVSPMELHEMTMKDGTMVMQAKQGGIVVRAKSSHALEPGGEHLMLMNLRQPVRPGDELAVTLTFADGRTQTFTAVAKPFTGAQESYAPGHGATPMPGTSGTPRAATSPAS</sequence>
<feature type="region of interest" description="Disordered" evidence="1">
    <location>
        <begin position="30"/>
        <end position="49"/>
    </location>
</feature>
<evidence type="ECO:0000256" key="1">
    <source>
        <dbReference type="SAM" id="MobiDB-lite"/>
    </source>
</evidence>
<dbReference type="AlphaFoldDB" id="A0A7H8XN95"/>
<feature type="region of interest" description="Disordered" evidence="1">
    <location>
        <begin position="175"/>
        <end position="203"/>
    </location>
</feature>
<evidence type="ECO:0000313" key="4">
    <source>
        <dbReference type="Proteomes" id="UP000509335"/>
    </source>
</evidence>
<dbReference type="PROSITE" id="PS51257">
    <property type="entry name" value="PROKAR_LIPOPROTEIN"/>
    <property type="match status" value="1"/>
</dbReference>
<dbReference type="SUPFAM" id="SSF110087">
    <property type="entry name" value="DR1885-like metal-binding protein"/>
    <property type="match status" value="1"/>
</dbReference>
<dbReference type="InterPro" id="IPR007410">
    <property type="entry name" value="LpqE-like"/>
</dbReference>
<proteinExistence type="predicted"/>
<gene>
    <name evidence="3" type="ORF">HXZ27_14615</name>
</gene>
<dbReference type="PANTHER" id="PTHR36302">
    <property type="entry name" value="BLR7088 PROTEIN"/>
    <property type="match status" value="1"/>
</dbReference>
<dbReference type="Pfam" id="PF04314">
    <property type="entry name" value="PCuAC"/>
    <property type="match status" value="1"/>
</dbReference>
<feature type="chain" id="PRO_5039305373" evidence="2">
    <location>
        <begin position="28"/>
        <end position="203"/>
    </location>
</feature>
<dbReference type="PANTHER" id="PTHR36302:SF1">
    <property type="entry name" value="COPPER CHAPERONE PCU(A)C"/>
    <property type="match status" value="1"/>
</dbReference>
<feature type="compositionally biased region" description="Polar residues" evidence="1">
    <location>
        <begin position="32"/>
        <end position="42"/>
    </location>
</feature>